<accession>A0ABW1F9Z2</accession>
<name>A0ABW1F9Z2_9ACTN</name>
<comment type="caution">
    <text evidence="1">The sequence shown here is derived from an EMBL/GenBank/DDBJ whole genome shotgun (WGS) entry which is preliminary data.</text>
</comment>
<proteinExistence type="predicted"/>
<dbReference type="SUPFAM" id="SSF56784">
    <property type="entry name" value="HAD-like"/>
    <property type="match status" value="1"/>
</dbReference>
<dbReference type="Gene3D" id="2.30.130.30">
    <property type="entry name" value="Hypothetical protein"/>
    <property type="match status" value="1"/>
</dbReference>
<dbReference type="SUPFAM" id="SSF88697">
    <property type="entry name" value="PUA domain-like"/>
    <property type="match status" value="1"/>
</dbReference>
<dbReference type="EMBL" id="JBHSOD010000062">
    <property type="protein sequence ID" value="MFC5889689.1"/>
    <property type="molecule type" value="Genomic_DNA"/>
</dbReference>
<dbReference type="Proteomes" id="UP001596067">
    <property type="component" value="Unassembled WGS sequence"/>
</dbReference>
<organism evidence="1 2">
    <name type="scientific">Kitasatospora aburaviensis</name>
    <dbReference type="NCBI Taxonomy" id="67265"/>
    <lineage>
        <taxon>Bacteria</taxon>
        <taxon>Bacillati</taxon>
        <taxon>Actinomycetota</taxon>
        <taxon>Actinomycetes</taxon>
        <taxon>Kitasatosporales</taxon>
        <taxon>Streptomycetaceae</taxon>
        <taxon>Kitasatospora</taxon>
    </lineage>
</organism>
<evidence type="ECO:0000313" key="1">
    <source>
        <dbReference type="EMBL" id="MFC5889689.1"/>
    </source>
</evidence>
<dbReference type="InterPro" id="IPR023214">
    <property type="entry name" value="HAD_sf"/>
</dbReference>
<sequence length="287" mass="31043">MTVVPLTPDSPASHAVGLDFDLTLVAHRDGWQDGRIYGDPIPGALEALRTLQARRSVFVVTARHRTHHPAVAAWLVRHGIDAVVDDDPDRAYWLGRQVLVTNKKLGAALYVDDRALAFTGDWDAALPEALRRIGEPPDPPAQPAADLPALTIRQPWLAAILAGDKQVENRSWPTRHRGPVVLHAARALARDGQTDPHVRAVLARPGAPTLTTGALAATANITDCHRDTGCCRPWGLPGLWHWTLTDVQALADPIPAAGRLGLWRLDPGQHALLHGRQATALPAPAHR</sequence>
<protein>
    <submittedName>
        <fullName evidence="1">Uncharacterized protein</fullName>
    </submittedName>
</protein>
<dbReference type="Gene3D" id="3.40.50.1000">
    <property type="entry name" value="HAD superfamily/HAD-like"/>
    <property type="match status" value="1"/>
</dbReference>
<dbReference type="InterPro" id="IPR036412">
    <property type="entry name" value="HAD-like_sf"/>
</dbReference>
<keyword evidence="2" id="KW-1185">Reference proteome</keyword>
<evidence type="ECO:0000313" key="2">
    <source>
        <dbReference type="Proteomes" id="UP001596067"/>
    </source>
</evidence>
<dbReference type="RefSeq" id="WP_345327612.1">
    <property type="nucleotide sequence ID" value="NZ_BAAAVH010000010.1"/>
</dbReference>
<reference evidence="2" key="1">
    <citation type="journal article" date="2019" name="Int. J. Syst. Evol. Microbiol.">
        <title>The Global Catalogue of Microorganisms (GCM) 10K type strain sequencing project: providing services to taxonomists for standard genome sequencing and annotation.</title>
        <authorList>
            <consortium name="The Broad Institute Genomics Platform"/>
            <consortium name="The Broad Institute Genome Sequencing Center for Infectious Disease"/>
            <person name="Wu L."/>
            <person name="Ma J."/>
        </authorList>
    </citation>
    <scope>NUCLEOTIDE SEQUENCE [LARGE SCALE GENOMIC DNA]</scope>
    <source>
        <strain evidence="2">CGMCC 4.1469</strain>
    </source>
</reference>
<dbReference type="InterPro" id="IPR015947">
    <property type="entry name" value="PUA-like_sf"/>
</dbReference>
<gene>
    <name evidence="1" type="ORF">ACFP0N_32455</name>
</gene>